<evidence type="ECO:0000313" key="3">
    <source>
        <dbReference type="Proteomes" id="UP001054945"/>
    </source>
</evidence>
<reference evidence="2 3" key="1">
    <citation type="submission" date="2021-06" db="EMBL/GenBank/DDBJ databases">
        <title>Caerostris extrusa draft genome.</title>
        <authorList>
            <person name="Kono N."/>
            <person name="Arakawa K."/>
        </authorList>
    </citation>
    <scope>NUCLEOTIDE SEQUENCE [LARGE SCALE GENOMIC DNA]</scope>
</reference>
<proteinExistence type="predicted"/>
<name>A0AAV4N8I1_CAEEX</name>
<keyword evidence="1" id="KW-1133">Transmembrane helix</keyword>
<evidence type="ECO:0000313" key="2">
    <source>
        <dbReference type="EMBL" id="GIX81017.1"/>
    </source>
</evidence>
<dbReference type="EMBL" id="BPLR01020646">
    <property type="protein sequence ID" value="GIX81017.1"/>
    <property type="molecule type" value="Genomic_DNA"/>
</dbReference>
<evidence type="ECO:0000256" key="1">
    <source>
        <dbReference type="SAM" id="Phobius"/>
    </source>
</evidence>
<dbReference type="Proteomes" id="UP001054945">
    <property type="component" value="Unassembled WGS sequence"/>
</dbReference>
<accession>A0AAV4N8I1</accession>
<protein>
    <submittedName>
        <fullName evidence="2">Uncharacterized protein</fullName>
    </submittedName>
</protein>
<dbReference type="AlphaFoldDB" id="A0AAV4N8I1"/>
<comment type="caution">
    <text evidence="2">The sequence shown here is derived from an EMBL/GenBank/DDBJ whole genome shotgun (WGS) entry which is preliminary data.</text>
</comment>
<keyword evidence="3" id="KW-1185">Reference proteome</keyword>
<feature type="transmembrane region" description="Helical" evidence="1">
    <location>
        <begin position="20"/>
        <end position="41"/>
    </location>
</feature>
<keyword evidence="1" id="KW-0812">Transmembrane</keyword>
<gene>
    <name evidence="2" type="ORF">CEXT_179321</name>
</gene>
<sequence>MGALNTQGDLSSCTHSSGGIRWLVSVIQVLVVSIVLLVVSIGQYPGGIHWLVSVGLSSSSHYPLFFKRIVKVS</sequence>
<keyword evidence="1" id="KW-0472">Membrane</keyword>
<organism evidence="2 3">
    <name type="scientific">Caerostris extrusa</name>
    <name type="common">Bark spider</name>
    <name type="synonym">Caerostris bankana</name>
    <dbReference type="NCBI Taxonomy" id="172846"/>
    <lineage>
        <taxon>Eukaryota</taxon>
        <taxon>Metazoa</taxon>
        <taxon>Ecdysozoa</taxon>
        <taxon>Arthropoda</taxon>
        <taxon>Chelicerata</taxon>
        <taxon>Arachnida</taxon>
        <taxon>Araneae</taxon>
        <taxon>Araneomorphae</taxon>
        <taxon>Entelegynae</taxon>
        <taxon>Araneoidea</taxon>
        <taxon>Araneidae</taxon>
        <taxon>Caerostris</taxon>
    </lineage>
</organism>